<dbReference type="Proteomes" id="UP000001492">
    <property type="component" value="Chromosome 1"/>
</dbReference>
<organism evidence="1 2">
    <name type="scientific">Asticcacaulis excentricus (strain ATCC 15261 / DSM 4724 / KCTC 12464 / NCIMB 9791 / VKM B-1370 / CB 48)</name>
    <dbReference type="NCBI Taxonomy" id="573065"/>
    <lineage>
        <taxon>Bacteria</taxon>
        <taxon>Pseudomonadati</taxon>
        <taxon>Pseudomonadota</taxon>
        <taxon>Alphaproteobacteria</taxon>
        <taxon>Caulobacterales</taxon>
        <taxon>Caulobacteraceae</taxon>
        <taxon>Asticcacaulis</taxon>
    </lineage>
</organism>
<name>E8RPQ7_ASTEC</name>
<gene>
    <name evidence="1" type="ordered locus">Astex_0336</name>
</gene>
<accession>E8RPQ7</accession>
<dbReference type="STRING" id="573065.Astex_0336"/>
<sequence>MKTGFRNKGKVLARFDKVPLVYRNAARTQGTIEVEKIVSTMKRFAPEDHGVLKSTIKFDERHRADKLLWVIKAGGPATTKVVRKSAKGNAPEFDYAVGVEHGTTENPAQPYFYPAYRLHKKKAKRRIKAAARKALREV</sequence>
<dbReference type="eggNOG" id="ENOG5032H8R">
    <property type="taxonomic scope" value="Bacteria"/>
</dbReference>
<dbReference type="AlphaFoldDB" id="E8RPQ7"/>
<dbReference type="OrthoDB" id="8480914at2"/>
<protein>
    <submittedName>
        <fullName evidence="1">HK97 family phage protein</fullName>
    </submittedName>
</protein>
<dbReference type="EMBL" id="CP002395">
    <property type="protein sequence ID" value="ADU12034.1"/>
    <property type="molecule type" value="Genomic_DNA"/>
</dbReference>
<reference evidence="2" key="1">
    <citation type="submission" date="2010-12" db="EMBL/GenBank/DDBJ databases">
        <title>Complete sequence of chromosome 1 of Asticcacaulis excentricus CB 48.</title>
        <authorList>
            <consortium name="US DOE Joint Genome Institute"/>
            <person name="Lucas S."/>
            <person name="Copeland A."/>
            <person name="Lapidus A."/>
            <person name="Cheng J.-F."/>
            <person name="Bruce D."/>
            <person name="Goodwin L."/>
            <person name="Pitluck S."/>
            <person name="Teshima H."/>
            <person name="Davenport K."/>
            <person name="Detter J.C."/>
            <person name="Han C."/>
            <person name="Tapia R."/>
            <person name="Land M."/>
            <person name="Hauser L."/>
            <person name="Jeffries C."/>
            <person name="Kyrpides N."/>
            <person name="Ivanova N."/>
            <person name="Ovchinnikova G."/>
            <person name="Brun Y.V."/>
            <person name="Woyke T."/>
        </authorList>
    </citation>
    <scope>NUCLEOTIDE SEQUENCE [LARGE SCALE GENOMIC DNA]</scope>
    <source>
        <strain evidence="2">ATCC 15261 / DSM 4724 / KCTC 12464 / NCIMB 9791 / VKM B-1370 / CB 48</strain>
    </source>
</reference>
<dbReference type="HOGENOM" id="CLU_127674_2_1_5"/>
<evidence type="ECO:0000313" key="1">
    <source>
        <dbReference type="EMBL" id="ADU12034.1"/>
    </source>
</evidence>
<evidence type="ECO:0000313" key="2">
    <source>
        <dbReference type="Proteomes" id="UP000001492"/>
    </source>
</evidence>
<keyword evidence="2" id="KW-1185">Reference proteome</keyword>
<dbReference type="KEGG" id="aex:Astex_0336"/>
<proteinExistence type="predicted"/>
<dbReference type="RefSeq" id="WP_013477868.1">
    <property type="nucleotide sequence ID" value="NC_014816.1"/>
</dbReference>